<sequence length="42" mass="4163">MAISLAERGLLAARYAATAADQLVALKLAEAATTAIDMAAGS</sequence>
<dbReference type="Proteomes" id="UP000326857">
    <property type="component" value="Unassembled WGS sequence"/>
</dbReference>
<dbReference type="RefSeq" id="WP_267904470.1">
    <property type="nucleotide sequence ID" value="NZ_LR701528.1"/>
</dbReference>
<protein>
    <submittedName>
        <fullName evidence="1">Uncharacterized protein</fullName>
    </submittedName>
</protein>
<proteinExistence type="predicted"/>
<dbReference type="AlphaFoldDB" id="A0A5E7YUM8"/>
<evidence type="ECO:0000313" key="1">
    <source>
        <dbReference type="EMBL" id="VVT08885.1"/>
    </source>
</evidence>
<dbReference type="EMBL" id="CABVLI010000033">
    <property type="protein sequence ID" value="VVT08885.1"/>
    <property type="molecule type" value="Genomic_DNA"/>
</dbReference>
<gene>
    <name evidence="1" type="ORF">SPHINGO391_390241</name>
</gene>
<organism evidence="1 2">
    <name type="scientific">Sphingomonas aurantiaca</name>
    <dbReference type="NCBI Taxonomy" id="185949"/>
    <lineage>
        <taxon>Bacteria</taxon>
        <taxon>Pseudomonadati</taxon>
        <taxon>Pseudomonadota</taxon>
        <taxon>Alphaproteobacteria</taxon>
        <taxon>Sphingomonadales</taxon>
        <taxon>Sphingomonadaceae</taxon>
        <taxon>Sphingomonas</taxon>
    </lineage>
</organism>
<reference evidence="1 2" key="1">
    <citation type="submission" date="2019-09" db="EMBL/GenBank/DDBJ databases">
        <authorList>
            <person name="Dittami M. S."/>
        </authorList>
    </citation>
    <scope>NUCLEOTIDE SEQUENCE [LARGE SCALE GENOMIC DNA]</scope>
    <source>
        <strain evidence="1">SPHINGO391</strain>
    </source>
</reference>
<accession>A0A5E7YUM8</accession>
<name>A0A5E7YUM8_9SPHN</name>
<evidence type="ECO:0000313" key="2">
    <source>
        <dbReference type="Proteomes" id="UP000326857"/>
    </source>
</evidence>